<accession>A0A7Y9R4F1</accession>
<dbReference type="InterPro" id="IPR052158">
    <property type="entry name" value="INH-QAR"/>
</dbReference>
<feature type="chain" id="PRO_5030839318" evidence="1">
    <location>
        <begin position="25"/>
        <end position="294"/>
    </location>
</feature>
<dbReference type="GO" id="GO:0050549">
    <property type="term" value="F:cyclohexyl-isocyanide hydratase activity"/>
    <property type="evidence" value="ECO:0007669"/>
    <property type="project" value="UniProtKB-EC"/>
</dbReference>
<dbReference type="Gene3D" id="3.40.50.880">
    <property type="match status" value="1"/>
</dbReference>
<keyword evidence="1" id="KW-0732">Signal</keyword>
<dbReference type="InterPro" id="IPR002818">
    <property type="entry name" value="DJ-1/PfpI"/>
</dbReference>
<feature type="domain" description="DJ-1/PfpI" evidence="2">
    <location>
        <begin position="65"/>
        <end position="230"/>
    </location>
</feature>
<gene>
    <name evidence="3" type="ORF">BDD16_004364</name>
</gene>
<dbReference type="GO" id="GO:0006355">
    <property type="term" value="P:regulation of DNA-templated transcription"/>
    <property type="evidence" value="ECO:0007669"/>
    <property type="project" value="TreeGrafter"/>
</dbReference>
<dbReference type="PANTHER" id="PTHR43130">
    <property type="entry name" value="ARAC-FAMILY TRANSCRIPTIONAL REGULATOR"/>
    <property type="match status" value="1"/>
</dbReference>
<evidence type="ECO:0000259" key="2">
    <source>
        <dbReference type="Pfam" id="PF01965"/>
    </source>
</evidence>
<dbReference type="Proteomes" id="UP000518288">
    <property type="component" value="Unassembled WGS sequence"/>
</dbReference>
<dbReference type="CDD" id="cd03139">
    <property type="entry name" value="GATase1_PfpI_2"/>
    <property type="match status" value="1"/>
</dbReference>
<dbReference type="RefSeq" id="WP_179635907.1">
    <property type="nucleotide sequence ID" value="NZ_JACCFH010000001.1"/>
</dbReference>
<dbReference type="AlphaFoldDB" id="A0A7Y9R4F1"/>
<dbReference type="EC" id="4.2.1.103" evidence="3"/>
<sequence>MDRRRFWHLLSFSGWSLASLSTQAAAAGEPASPPAAPVPSKDTAEAAHLEAMNRYAALLGGPKVKVAMLVYPGMFLQDLVGPLAVFESLMNKEIHLVWKNLDPVGNERDPQPLIPVRPTTTFAQCPSDLDVLFVPGGVPGTFTVMEDPEVLRFLADKARTARYVTSVCTGSLILGAAGLLKGYRATSYWSTVDVLKDLGAIPVRERVVIDRNRITGGGVTAGIDFGLTIAALVTSKDYAQAIQLYLEYDPAPPFNAGSPDKAPPLARQFLEDMFVGMVENARHTARRAMQRLNS</sequence>
<organism evidence="3 4">
    <name type="scientific">Sphaerotilus montanus</name>
    <dbReference type="NCBI Taxonomy" id="522889"/>
    <lineage>
        <taxon>Bacteria</taxon>
        <taxon>Pseudomonadati</taxon>
        <taxon>Pseudomonadota</taxon>
        <taxon>Betaproteobacteria</taxon>
        <taxon>Burkholderiales</taxon>
        <taxon>Sphaerotilaceae</taxon>
        <taxon>Sphaerotilus</taxon>
    </lineage>
</organism>
<proteinExistence type="predicted"/>
<feature type="signal peptide" evidence="1">
    <location>
        <begin position="1"/>
        <end position="24"/>
    </location>
</feature>
<keyword evidence="3" id="KW-0456">Lyase</keyword>
<evidence type="ECO:0000313" key="3">
    <source>
        <dbReference type="EMBL" id="NYG35378.1"/>
    </source>
</evidence>
<evidence type="ECO:0000313" key="4">
    <source>
        <dbReference type="Proteomes" id="UP000518288"/>
    </source>
</evidence>
<comment type="caution">
    <text evidence="3">The sequence shown here is derived from an EMBL/GenBank/DDBJ whole genome shotgun (WGS) entry which is preliminary data.</text>
</comment>
<evidence type="ECO:0000256" key="1">
    <source>
        <dbReference type="SAM" id="SignalP"/>
    </source>
</evidence>
<dbReference type="PANTHER" id="PTHR43130:SF2">
    <property type="entry name" value="DJ-1_PFPI DOMAIN-CONTAINING PROTEIN"/>
    <property type="match status" value="1"/>
</dbReference>
<dbReference type="SUPFAM" id="SSF52317">
    <property type="entry name" value="Class I glutamine amidotransferase-like"/>
    <property type="match status" value="1"/>
</dbReference>
<dbReference type="Pfam" id="PF01965">
    <property type="entry name" value="DJ-1_PfpI"/>
    <property type="match status" value="1"/>
</dbReference>
<name>A0A7Y9R4F1_9BURK</name>
<dbReference type="InterPro" id="IPR029062">
    <property type="entry name" value="Class_I_gatase-like"/>
</dbReference>
<keyword evidence="4" id="KW-1185">Reference proteome</keyword>
<dbReference type="EMBL" id="JACCFH010000001">
    <property type="protein sequence ID" value="NYG35378.1"/>
    <property type="molecule type" value="Genomic_DNA"/>
</dbReference>
<reference evidence="3 4" key="1">
    <citation type="submission" date="2020-07" db="EMBL/GenBank/DDBJ databases">
        <title>Genomic Encyclopedia of Archaeal and Bacterial Type Strains, Phase II (KMG-II): from individual species to whole genera.</title>
        <authorList>
            <person name="Goeker M."/>
        </authorList>
    </citation>
    <scope>NUCLEOTIDE SEQUENCE [LARGE SCALE GENOMIC DNA]</scope>
    <source>
        <strain evidence="3 4">DSM 21226</strain>
    </source>
</reference>
<protein>
    <submittedName>
        <fullName evidence="3">Cyclohexyl-isocyanide hydratase</fullName>
        <ecNumber evidence="3">4.2.1.103</ecNumber>
    </submittedName>
</protein>